<dbReference type="Pfam" id="PF11167">
    <property type="entry name" value="DUF2953"/>
    <property type="match status" value="1"/>
</dbReference>
<evidence type="ECO:0008006" key="4">
    <source>
        <dbReference type="Google" id="ProtNLM"/>
    </source>
</evidence>
<dbReference type="RefSeq" id="WP_137329111.1">
    <property type="nucleotide sequence ID" value="NZ_CP040058.1"/>
</dbReference>
<dbReference type="AlphaFoldDB" id="A0A4P8IEJ7"/>
<accession>A0A4P8IEJ7</accession>
<dbReference type="EMBL" id="CP040058">
    <property type="protein sequence ID" value="QCP35796.1"/>
    <property type="molecule type" value="Genomic_DNA"/>
</dbReference>
<keyword evidence="3" id="KW-1185">Reference proteome</keyword>
<organism evidence="2 3">
    <name type="scientific">Anaerostipes rhamnosivorans</name>
    <dbReference type="NCBI Taxonomy" id="1229621"/>
    <lineage>
        <taxon>Bacteria</taxon>
        <taxon>Bacillati</taxon>
        <taxon>Bacillota</taxon>
        <taxon>Clostridia</taxon>
        <taxon>Lachnospirales</taxon>
        <taxon>Lachnospiraceae</taxon>
        <taxon>Anaerostipes</taxon>
    </lineage>
</organism>
<dbReference type="InterPro" id="IPR021338">
    <property type="entry name" value="DUF2953"/>
</dbReference>
<evidence type="ECO:0000313" key="2">
    <source>
        <dbReference type="EMBL" id="QCP35796.1"/>
    </source>
</evidence>
<dbReference type="OrthoDB" id="2087351at2"/>
<evidence type="ECO:0000313" key="3">
    <source>
        <dbReference type="Proteomes" id="UP000298653"/>
    </source>
</evidence>
<gene>
    <name evidence="2" type="ORF">AR1Y2_2342</name>
</gene>
<sequence>MAVLWIILKIIGILLLCLLALLLLVLFAPVGYACRGVWNGSEKWARGRISWLFFFVRMKVVWREGEEPGITLRILGLPVYSSDEKRWSFLNRKTEDNVVEIRDSGKDIKEPDRAAQKTSRPLSEEPASEKEQLPDDILDYTWDGEDLESFEEEEPRKPSFTKRVKSFLQRCYNTGKRLYKRLKYILNRAGSFKELLEDEELISAVRRLFGYSKKGIRHFLPKKLSGEITFGFEDPAATGQALAAVSVLMPLFRGSLYVEPDFEEARFEADLTVSGRIYAFYFLKLAWDIYRDKELWRQKERILRTIGG</sequence>
<protein>
    <recommendedName>
        <fullName evidence="4">DUF2953 domain-containing protein</fullName>
    </recommendedName>
</protein>
<dbReference type="Proteomes" id="UP000298653">
    <property type="component" value="Chromosome"/>
</dbReference>
<proteinExistence type="predicted"/>
<reference evidence="2 3" key="1">
    <citation type="submission" date="2019-05" db="EMBL/GenBank/DDBJ databases">
        <title>Complete genome sequencing of Anaerostipes rhamnosivorans.</title>
        <authorList>
            <person name="Bui T.P.N."/>
            <person name="de Vos W.M."/>
        </authorList>
    </citation>
    <scope>NUCLEOTIDE SEQUENCE [LARGE SCALE GENOMIC DNA]</scope>
    <source>
        <strain evidence="2 3">1y2</strain>
    </source>
</reference>
<dbReference type="KEGG" id="arf:AR1Y2_2342"/>
<feature type="region of interest" description="Disordered" evidence="1">
    <location>
        <begin position="110"/>
        <end position="132"/>
    </location>
</feature>
<name>A0A4P8IEJ7_9FIRM</name>
<evidence type="ECO:0000256" key="1">
    <source>
        <dbReference type="SAM" id="MobiDB-lite"/>
    </source>
</evidence>